<gene>
    <name evidence="1" type="ORF">CRV08_02010</name>
</gene>
<evidence type="ECO:0000313" key="2">
    <source>
        <dbReference type="Proteomes" id="UP000290172"/>
    </source>
</evidence>
<dbReference type="RefSeq" id="WP_128978552.1">
    <property type="nucleotide sequence ID" value="NZ_PDKJ01000002.1"/>
</dbReference>
<reference evidence="1 2" key="1">
    <citation type="submission" date="2017-10" db="EMBL/GenBank/DDBJ databases">
        <title>Genomics of the genus Arcobacter.</title>
        <authorList>
            <person name="Perez-Cataluna A."/>
            <person name="Figueras M.J."/>
        </authorList>
    </citation>
    <scope>NUCLEOTIDE SEQUENCE [LARGE SCALE GENOMIC DNA]</scope>
    <source>
        <strain evidence="1 2">CECT 8993</strain>
    </source>
</reference>
<organism evidence="1 2">
    <name type="scientific">Halarcobacter ebronensis</name>
    <dbReference type="NCBI Taxonomy" id="1462615"/>
    <lineage>
        <taxon>Bacteria</taxon>
        <taxon>Pseudomonadati</taxon>
        <taxon>Campylobacterota</taxon>
        <taxon>Epsilonproteobacteria</taxon>
        <taxon>Campylobacterales</taxon>
        <taxon>Arcobacteraceae</taxon>
        <taxon>Halarcobacter</taxon>
    </lineage>
</organism>
<proteinExistence type="predicted"/>
<name>A0A4Q0YG01_9BACT</name>
<evidence type="ECO:0000313" key="1">
    <source>
        <dbReference type="EMBL" id="RXJ69500.1"/>
    </source>
</evidence>
<dbReference type="AlphaFoldDB" id="A0A4Q0YG01"/>
<dbReference type="Proteomes" id="UP000290172">
    <property type="component" value="Unassembled WGS sequence"/>
</dbReference>
<accession>A0A4Q0YG01</accession>
<comment type="caution">
    <text evidence="1">The sequence shown here is derived from an EMBL/GenBank/DDBJ whole genome shotgun (WGS) entry which is preliminary data.</text>
</comment>
<protein>
    <submittedName>
        <fullName evidence="1">Uncharacterized protein</fullName>
    </submittedName>
</protein>
<dbReference type="EMBL" id="PDKJ01000002">
    <property type="protein sequence ID" value="RXJ69500.1"/>
    <property type="molecule type" value="Genomic_DNA"/>
</dbReference>
<sequence>MEDEIFTKDEMLEQLENIMMVYLMDIENEIKNSKNKSFLTFLQKLKSGNFSINFKIYEQMSESLKDDIVQLLNFMSAPGASMIFKKIARI</sequence>